<evidence type="ECO:0000313" key="2">
    <source>
        <dbReference type="EMBL" id="UUY05442.1"/>
    </source>
</evidence>
<reference evidence="3" key="1">
    <citation type="submission" date="2021-11" db="EMBL/GenBank/DDBJ databases">
        <title>Cultivation dependent microbiological survey of springs from the worlds oldest radium mine currently devoted to the extraction of radon-saturated water.</title>
        <authorList>
            <person name="Kapinusova G."/>
            <person name="Smrhova T."/>
            <person name="Strejcek M."/>
            <person name="Suman J."/>
            <person name="Jani K."/>
            <person name="Pajer P."/>
            <person name="Uhlik O."/>
        </authorList>
    </citation>
    <scope>NUCLEOTIDE SEQUENCE [LARGE SCALE GENOMIC DNA]</scope>
    <source>
        <strain evidence="3">J379</strain>
    </source>
</reference>
<proteinExistence type="predicted"/>
<accession>A0ABY5PLJ4</accession>
<dbReference type="EMBL" id="CP088295">
    <property type="protein sequence ID" value="UUY05442.1"/>
    <property type="molecule type" value="Genomic_DNA"/>
</dbReference>
<gene>
    <name evidence="2" type="ORF">LRS13_07950</name>
</gene>
<dbReference type="RefSeq" id="WP_353865903.1">
    <property type="nucleotide sequence ID" value="NZ_CP088295.1"/>
</dbReference>
<evidence type="ECO:0000313" key="3">
    <source>
        <dbReference type="Proteomes" id="UP001058860"/>
    </source>
</evidence>
<name>A0ABY5PLJ4_9ACTN</name>
<dbReference type="Proteomes" id="UP001058860">
    <property type="component" value="Chromosome"/>
</dbReference>
<sequence>MSRKTYAGTDVDVSFDAEVCKHAAECVRGLPTVFDTKARPWIQPDNGPAADVVEVVGRCPSGALRIERDARG</sequence>
<keyword evidence="3" id="KW-1185">Reference proteome</keyword>
<feature type="domain" description="Divergent 4Fe-4S mono-cluster" evidence="1">
    <location>
        <begin position="6"/>
        <end position="67"/>
    </location>
</feature>
<organism evidence="2 3">
    <name type="scientific">Svornostia abyssi</name>
    <dbReference type="NCBI Taxonomy" id="2898438"/>
    <lineage>
        <taxon>Bacteria</taxon>
        <taxon>Bacillati</taxon>
        <taxon>Actinomycetota</taxon>
        <taxon>Thermoleophilia</taxon>
        <taxon>Solirubrobacterales</taxon>
        <taxon>Baekduiaceae</taxon>
        <taxon>Svornostia</taxon>
    </lineage>
</organism>
<protein>
    <submittedName>
        <fullName evidence="2">(4Fe-4S)-binding protein</fullName>
    </submittedName>
</protein>
<dbReference type="InterPro" id="IPR010693">
    <property type="entry name" value="Divergent_4Fe-4S_mono-cluster"/>
</dbReference>
<dbReference type="Pfam" id="PF06902">
    <property type="entry name" value="Fer4_19"/>
    <property type="match status" value="1"/>
</dbReference>
<evidence type="ECO:0000259" key="1">
    <source>
        <dbReference type="Pfam" id="PF06902"/>
    </source>
</evidence>